<organism evidence="1 2">
    <name type="scientific">Kitasatospora herbaricolor</name>
    <dbReference type="NCBI Taxonomy" id="68217"/>
    <lineage>
        <taxon>Bacteria</taxon>
        <taxon>Bacillati</taxon>
        <taxon>Actinomycetota</taxon>
        <taxon>Actinomycetes</taxon>
        <taxon>Kitasatosporales</taxon>
        <taxon>Streptomycetaceae</taxon>
        <taxon>Kitasatospora</taxon>
    </lineage>
</organism>
<accession>A0ABZ1W0I7</accession>
<gene>
    <name evidence="1" type="ORF">OG469_01790</name>
</gene>
<dbReference type="RefSeq" id="WP_329492959.1">
    <property type="nucleotide sequence ID" value="NZ_CP108460.1"/>
</dbReference>
<dbReference type="EMBL" id="CP108482">
    <property type="protein sequence ID" value="WUS54346.1"/>
    <property type="molecule type" value="Genomic_DNA"/>
</dbReference>
<sequence>MLDTLTRQVATQLPPIATRAWTREKDSYQIYNNGVLTELTSVFSQVR</sequence>
<evidence type="ECO:0000313" key="2">
    <source>
        <dbReference type="Proteomes" id="UP001432014"/>
    </source>
</evidence>
<proteinExistence type="predicted"/>
<name>A0ABZ1W0I7_9ACTN</name>
<keyword evidence="2" id="KW-1185">Reference proteome</keyword>
<dbReference type="Proteomes" id="UP001432014">
    <property type="component" value="Chromosome"/>
</dbReference>
<evidence type="ECO:0000313" key="1">
    <source>
        <dbReference type="EMBL" id="WUS54346.1"/>
    </source>
</evidence>
<protein>
    <submittedName>
        <fullName evidence="1">Uncharacterized protein</fullName>
    </submittedName>
</protein>
<reference evidence="1 2" key="1">
    <citation type="submission" date="2022-10" db="EMBL/GenBank/DDBJ databases">
        <title>The complete genomes of actinobacterial strains from the NBC collection.</title>
        <authorList>
            <person name="Joergensen T.S."/>
            <person name="Alvarez Arevalo M."/>
            <person name="Sterndorff E.B."/>
            <person name="Faurdal D."/>
            <person name="Vuksanovic O."/>
            <person name="Mourched A.-S."/>
            <person name="Charusanti P."/>
            <person name="Shaw S."/>
            <person name="Blin K."/>
            <person name="Weber T."/>
        </authorList>
    </citation>
    <scope>NUCLEOTIDE SEQUENCE [LARGE SCALE GENOMIC DNA]</scope>
    <source>
        <strain evidence="1 2">NBC_01247</strain>
    </source>
</reference>